<organism evidence="2 3">
    <name type="scientific">Sediminicoccus rosea</name>
    <dbReference type="NCBI Taxonomy" id="1225128"/>
    <lineage>
        <taxon>Bacteria</taxon>
        <taxon>Pseudomonadati</taxon>
        <taxon>Pseudomonadota</taxon>
        <taxon>Alphaproteobacteria</taxon>
        <taxon>Acetobacterales</taxon>
        <taxon>Roseomonadaceae</taxon>
        <taxon>Sediminicoccus</taxon>
    </lineage>
</organism>
<protein>
    <submittedName>
        <fullName evidence="2">YMGG-like glycine zipper-containing protein</fullName>
    </submittedName>
</protein>
<dbReference type="PROSITE" id="PS51257">
    <property type="entry name" value="PROKAR_LIPOPROTEIN"/>
    <property type="match status" value="1"/>
</dbReference>
<sequence>MRTRPIPMTLLLAALALGTMGCTNPYNQGQRAAGGALIGAGGGAAIGALAGGGQGAAIGAVAGALTGAAVGVVTTPQPPPRRNCWRRDDGRTVCR</sequence>
<keyword evidence="3" id="KW-1185">Reference proteome</keyword>
<dbReference type="Pfam" id="PF13441">
    <property type="entry name" value="Gly-zipper_YMGG"/>
    <property type="match status" value="1"/>
</dbReference>
<accession>A0ABZ0PNR3</accession>
<evidence type="ECO:0000313" key="2">
    <source>
        <dbReference type="EMBL" id="WPB87200.1"/>
    </source>
</evidence>
<dbReference type="InterPro" id="IPR027367">
    <property type="entry name" value="Gly-zipper_YMGG"/>
</dbReference>
<evidence type="ECO:0000313" key="3">
    <source>
        <dbReference type="Proteomes" id="UP001305521"/>
    </source>
</evidence>
<name>A0ABZ0PNR3_9PROT</name>
<proteinExistence type="predicted"/>
<reference evidence="2 3" key="1">
    <citation type="submission" date="2023-11" db="EMBL/GenBank/DDBJ databases">
        <title>Arctic aerobic anoxygenic photoheterotroph Sediminicoccus rosea KRV36 adapts its photosynthesis to long days of polar summer.</title>
        <authorList>
            <person name="Tomasch J."/>
            <person name="Kopejtka K."/>
            <person name="Bily T."/>
            <person name="Gardiner A.T."/>
            <person name="Gardian Z."/>
            <person name="Shivaramu S."/>
            <person name="Koblizek M."/>
            <person name="Engelhardt F."/>
            <person name="Kaftan D."/>
        </authorList>
    </citation>
    <scope>NUCLEOTIDE SEQUENCE [LARGE SCALE GENOMIC DNA]</scope>
    <source>
        <strain evidence="2 3">R-30</strain>
    </source>
</reference>
<dbReference type="EMBL" id="CP137852">
    <property type="protein sequence ID" value="WPB87200.1"/>
    <property type="molecule type" value="Genomic_DNA"/>
</dbReference>
<dbReference type="Proteomes" id="UP001305521">
    <property type="component" value="Chromosome"/>
</dbReference>
<evidence type="ECO:0000259" key="1">
    <source>
        <dbReference type="Pfam" id="PF13441"/>
    </source>
</evidence>
<gene>
    <name evidence="2" type="ORF">R9Z33_10035</name>
</gene>
<feature type="domain" description="YMGG-like Gly-zipper" evidence="1">
    <location>
        <begin position="30"/>
        <end position="71"/>
    </location>
</feature>
<dbReference type="RefSeq" id="WP_318651154.1">
    <property type="nucleotide sequence ID" value="NZ_CP137852.1"/>
</dbReference>